<reference evidence="1" key="1">
    <citation type="thesis" date="2020" institute="ProQuest LLC" country="789 East Eisenhower Parkway, Ann Arbor, MI, USA">
        <title>Comparative Genomics and Chromosome Evolution.</title>
        <authorList>
            <person name="Mudd A.B."/>
        </authorList>
    </citation>
    <scope>NUCLEOTIDE SEQUENCE</scope>
    <source>
        <strain evidence="1">237g6f4</strain>
        <tissue evidence="1">Blood</tissue>
    </source>
</reference>
<dbReference type="AlphaFoldDB" id="A0AAV7D112"/>
<name>A0AAV7D112_ENGPU</name>
<accession>A0AAV7D112</accession>
<protein>
    <submittedName>
        <fullName evidence="1">Uncharacterized protein</fullName>
    </submittedName>
</protein>
<proteinExistence type="predicted"/>
<keyword evidence="2" id="KW-1185">Reference proteome</keyword>
<gene>
    <name evidence="1" type="ORF">GDO81_006810</name>
</gene>
<evidence type="ECO:0000313" key="2">
    <source>
        <dbReference type="Proteomes" id="UP000824782"/>
    </source>
</evidence>
<dbReference type="Proteomes" id="UP000824782">
    <property type="component" value="Unassembled WGS sequence"/>
</dbReference>
<organism evidence="1 2">
    <name type="scientific">Engystomops pustulosus</name>
    <name type="common">Tungara frog</name>
    <name type="synonym">Physalaemus pustulosus</name>
    <dbReference type="NCBI Taxonomy" id="76066"/>
    <lineage>
        <taxon>Eukaryota</taxon>
        <taxon>Metazoa</taxon>
        <taxon>Chordata</taxon>
        <taxon>Craniata</taxon>
        <taxon>Vertebrata</taxon>
        <taxon>Euteleostomi</taxon>
        <taxon>Amphibia</taxon>
        <taxon>Batrachia</taxon>
        <taxon>Anura</taxon>
        <taxon>Neobatrachia</taxon>
        <taxon>Hyloidea</taxon>
        <taxon>Leptodactylidae</taxon>
        <taxon>Leiuperinae</taxon>
        <taxon>Engystomops</taxon>
    </lineage>
</organism>
<evidence type="ECO:0000313" key="1">
    <source>
        <dbReference type="EMBL" id="KAG8590610.1"/>
    </source>
</evidence>
<dbReference type="EMBL" id="WNYA01000002">
    <property type="protein sequence ID" value="KAG8590610.1"/>
    <property type="molecule type" value="Genomic_DNA"/>
</dbReference>
<sequence>MFCYNMAAGGCQYQEAHVEPLHHYTGCHLYRSISYTQAAGDMATSTRKHMEPLHHYTGCQSSTGGVALPPTHE</sequence>
<comment type="caution">
    <text evidence="1">The sequence shown here is derived from an EMBL/GenBank/DDBJ whole genome shotgun (WGS) entry which is preliminary data.</text>
</comment>